<evidence type="ECO:0000256" key="5">
    <source>
        <dbReference type="ARBA" id="ARBA00022692"/>
    </source>
</evidence>
<dbReference type="InterPro" id="IPR039426">
    <property type="entry name" value="TonB-dep_rcpt-like"/>
</dbReference>
<accession>A0A4Y8UK91</accession>
<dbReference type="GO" id="GO:0006826">
    <property type="term" value="P:iron ion transport"/>
    <property type="evidence" value="ECO:0007669"/>
    <property type="project" value="UniProtKB-KW"/>
</dbReference>
<feature type="domain" description="TonB-dependent receptor plug" evidence="12">
    <location>
        <begin position="52"/>
        <end position="157"/>
    </location>
</feature>
<keyword evidence="13" id="KW-0675">Receptor</keyword>
<evidence type="ECO:0000256" key="1">
    <source>
        <dbReference type="ARBA" id="ARBA00004571"/>
    </source>
</evidence>
<evidence type="ECO:0000256" key="2">
    <source>
        <dbReference type="ARBA" id="ARBA00022448"/>
    </source>
</evidence>
<dbReference type="InterPro" id="IPR036942">
    <property type="entry name" value="Beta-barrel_TonB_sf"/>
</dbReference>
<proteinExistence type="predicted"/>
<keyword evidence="5" id="KW-0812">Transmembrane</keyword>
<evidence type="ECO:0000313" key="14">
    <source>
        <dbReference type="Proteomes" id="UP000298133"/>
    </source>
</evidence>
<keyword evidence="2" id="KW-0813">Transport</keyword>
<keyword evidence="8" id="KW-0406">Ion transport</keyword>
<organism evidence="13 14">
    <name type="scientific">Gammaproteobacteria bacterium LSUCC0057</name>
    <dbReference type="NCBI Taxonomy" id="2559237"/>
    <lineage>
        <taxon>Bacteria</taxon>
        <taxon>Pseudomonadati</taxon>
        <taxon>Pseudomonadota</taxon>
        <taxon>Gammaproteobacteria</taxon>
        <taxon>Cellvibrionales</taxon>
        <taxon>Porticoccaceae</taxon>
        <taxon>SAR92 clade</taxon>
    </lineage>
</organism>
<gene>
    <name evidence="13" type="ORF">E3W66_04945</name>
</gene>
<dbReference type="InterPro" id="IPR010917">
    <property type="entry name" value="TonB_rcpt_CS"/>
</dbReference>
<evidence type="ECO:0000259" key="12">
    <source>
        <dbReference type="Pfam" id="PF07715"/>
    </source>
</evidence>
<evidence type="ECO:0000256" key="8">
    <source>
        <dbReference type="ARBA" id="ARBA00023065"/>
    </source>
</evidence>
<dbReference type="AlphaFoldDB" id="A0A4Y8UK91"/>
<keyword evidence="6" id="KW-0732">Signal</keyword>
<dbReference type="Pfam" id="PF07715">
    <property type="entry name" value="Plug"/>
    <property type="match status" value="1"/>
</dbReference>
<keyword evidence="9" id="KW-0798">TonB box</keyword>
<evidence type="ECO:0000256" key="10">
    <source>
        <dbReference type="ARBA" id="ARBA00023136"/>
    </source>
</evidence>
<dbReference type="SUPFAM" id="SSF56935">
    <property type="entry name" value="Porins"/>
    <property type="match status" value="1"/>
</dbReference>
<dbReference type="EMBL" id="SPIA01000001">
    <property type="protein sequence ID" value="TFH69266.1"/>
    <property type="molecule type" value="Genomic_DNA"/>
</dbReference>
<name>A0A4Y8UK91_9GAMM</name>
<evidence type="ECO:0000256" key="11">
    <source>
        <dbReference type="ARBA" id="ARBA00023237"/>
    </source>
</evidence>
<keyword evidence="10" id="KW-0472">Membrane</keyword>
<keyword evidence="14" id="KW-1185">Reference proteome</keyword>
<evidence type="ECO:0000256" key="4">
    <source>
        <dbReference type="ARBA" id="ARBA00022496"/>
    </source>
</evidence>
<dbReference type="InterPro" id="IPR012910">
    <property type="entry name" value="Plug_dom"/>
</dbReference>
<dbReference type="PANTHER" id="PTHR32552:SF81">
    <property type="entry name" value="TONB-DEPENDENT OUTER MEMBRANE RECEPTOR"/>
    <property type="match status" value="1"/>
</dbReference>
<keyword evidence="3" id="KW-1134">Transmembrane beta strand</keyword>
<comment type="caution">
    <text evidence="13">The sequence shown here is derived from an EMBL/GenBank/DDBJ whole genome shotgun (WGS) entry which is preliminary data.</text>
</comment>
<keyword evidence="4" id="KW-0410">Iron transport</keyword>
<evidence type="ECO:0000256" key="6">
    <source>
        <dbReference type="ARBA" id="ARBA00022729"/>
    </source>
</evidence>
<comment type="subcellular location">
    <subcellularLocation>
        <location evidence="1">Cell outer membrane</location>
        <topology evidence="1">Multi-pass membrane protein</topology>
    </subcellularLocation>
</comment>
<keyword evidence="11" id="KW-0998">Cell outer membrane</keyword>
<reference evidence="13 14" key="1">
    <citation type="submission" date="2019-03" db="EMBL/GenBank/DDBJ databases">
        <title>Draft genome of Gammaproteobacteria bacterium LSUCC0057, a member of the SAR92 clade.</title>
        <authorList>
            <person name="Lanclos V.C."/>
            <person name="Doiron C."/>
            <person name="Henson M.W."/>
            <person name="Thrash J.C."/>
        </authorList>
    </citation>
    <scope>NUCLEOTIDE SEQUENCE [LARGE SCALE GENOMIC DNA]</scope>
    <source>
        <strain evidence="13 14">LSUCC0057</strain>
    </source>
</reference>
<evidence type="ECO:0000256" key="3">
    <source>
        <dbReference type="ARBA" id="ARBA00022452"/>
    </source>
</evidence>
<dbReference type="Proteomes" id="UP000298133">
    <property type="component" value="Unassembled WGS sequence"/>
</dbReference>
<dbReference type="PANTHER" id="PTHR32552">
    <property type="entry name" value="FERRICHROME IRON RECEPTOR-RELATED"/>
    <property type="match status" value="1"/>
</dbReference>
<sequence length="703" mass="77831">MPGLFNPVKEAHTMFKLPVKTLFASAVTLASPTLMAIEEITVSADFIDGSINQLAGSLSAVDDELLNRQVPQHLDGVLDALVNVSFSSAGSRGRFMQVRGVGDLEQFQDPKNYPSVVATLNGVELGDAGAALLFDVDQVSLARGPQATSQGAVGHAGALALRSVDADSERNYLQLGLGSDGLWQAGVAAGAALGDGAVRLALYQSSEDGQTRNLTLNRDDTAGRDEQLARLTASFKVTPLTEVGLTAQWLDADNGYDAWSLDDERATLSDQPGSDQLRHALVGVTVARTHYSGAVSEIMVSHSDGDSDYGYDADWVFVGFHEDADRATERFLRDKSHTALDLRWNSAVTGDSSFTAGLYLRRADEQLHYIYNSVFYGDFVSRGDYESEQQALYGQWRSERGALEWIAAARLERFSDDYRDSNAFDSSSDEWLRHWAVTANYRPGADQLWYARLAQSQKPGGINTSASANQVWMSPAFQAFTADKLRFDSEQLRSLELGYKWQSGDAELRATLFYNQRNNAQLESWMWDDGAGLWIGYLDSTTDADNYGLELEWQQGWGEQVSSYVNLGVLRTEVEAITSFDLDQWGFNQRRGRDQAKSPRYQYSAGINYRADRIAVELQLQGADNSYYGYYHDGQLPGYHLLNLFVSGELGGVELSLWGRNLADRDYAVHGLYFAGDPRTWINESYRQLAPGRSFGASARWQF</sequence>
<protein>
    <submittedName>
        <fullName evidence="13">TonB-dependent receptor</fullName>
    </submittedName>
</protein>
<dbReference type="Gene3D" id="2.40.170.20">
    <property type="entry name" value="TonB-dependent receptor, beta-barrel domain"/>
    <property type="match status" value="1"/>
</dbReference>
<evidence type="ECO:0000256" key="7">
    <source>
        <dbReference type="ARBA" id="ARBA00023004"/>
    </source>
</evidence>
<dbReference type="GO" id="GO:0009279">
    <property type="term" value="C:cell outer membrane"/>
    <property type="evidence" value="ECO:0007669"/>
    <property type="project" value="UniProtKB-SubCell"/>
</dbReference>
<evidence type="ECO:0000256" key="9">
    <source>
        <dbReference type="ARBA" id="ARBA00023077"/>
    </source>
</evidence>
<evidence type="ECO:0000313" key="13">
    <source>
        <dbReference type="EMBL" id="TFH69266.1"/>
    </source>
</evidence>
<dbReference type="PROSITE" id="PS01156">
    <property type="entry name" value="TONB_DEPENDENT_REC_2"/>
    <property type="match status" value="1"/>
</dbReference>
<keyword evidence="7" id="KW-0408">Iron</keyword>
<dbReference type="OrthoDB" id="7051185at2"/>